<evidence type="ECO:0000313" key="3">
    <source>
        <dbReference type="Proteomes" id="UP001153292"/>
    </source>
</evidence>
<dbReference type="Proteomes" id="UP001153292">
    <property type="component" value="Chromosome 14"/>
</dbReference>
<evidence type="ECO:0000313" key="2">
    <source>
        <dbReference type="EMBL" id="CAH0399459.1"/>
    </source>
</evidence>
<protein>
    <submittedName>
        <fullName evidence="2">Uncharacterized protein</fullName>
    </submittedName>
</protein>
<organism evidence="2 3">
    <name type="scientific">Chilo suppressalis</name>
    <name type="common">Asiatic rice borer moth</name>
    <dbReference type="NCBI Taxonomy" id="168631"/>
    <lineage>
        <taxon>Eukaryota</taxon>
        <taxon>Metazoa</taxon>
        <taxon>Ecdysozoa</taxon>
        <taxon>Arthropoda</taxon>
        <taxon>Hexapoda</taxon>
        <taxon>Insecta</taxon>
        <taxon>Pterygota</taxon>
        <taxon>Neoptera</taxon>
        <taxon>Endopterygota</taxon>
        <taxon>Lepidoptera</taxon>
        <taxon>Glossata</taxon>
        <taxon>Ditrysia</taxon>
        <taxon>Pyraloidea</taxon>
        <taxon>Crambidae</taxon>
        <taxon>Crambinae</taxon>
        <taxon>Chilo</taxon>
    </lineage>
</organism>
<sequence>MLTRPTKVVAADSQESWSVVARRGKVRKTPAPVAVSKQDTQQESAKVGEKGREDRQRPSPKLKTPTTAAITLKLTAEATKKCVTLQKVMEKARSDISLPEVGITGGMTIKASQTGDKLLLVPGPDSGTKADALAARLRDAVAGLAEVGRPEKMAGLRVSGLKDTATMADVIKAVADKGSCPNNMVSASELRPGPGGSDSPTKADALARRLGEVMAELIDVSRPDKVADLRIVGLDDSITTDEVLHPAAWWCAQRPPRRHVGTHYRSNHLLICRAEHLAVAYGKHPEVWDSIPRCRWLALFLRPHRWVFREMRSLVQLVYECEAFSLGT</sequence>
<reference evidence="2" key="1">
    <citation type="submission" date="2021-12" db="EMBL/GenBank/DDBJ databases">
        <authorList>
            <person name="King R."/>
        </authorList>
    </citation>
    <scope>NUCLEOTIDE SEQUENCE</scope>
</reference>
<feature type="compositionally biased region" description="Basic and acidic residues" evidence="1">
    <location>
        <begin position="46"/>
        <end position="57"/>
    </location>
</feature>
<feature type="region of interest" description="Disordered" evidence="1">
    <location>
        <begin position="21"/>
        <end position="64"/>
    </location>
</feature>
<dbReference type="EMBL" id="OU963907">
    <property type="protein sequence ID" value="CAH0399459.1"/>
    <property type="molecule type" value="Genomic_DNA"/>
</dbReference>
<proteinExistence type="predicted"/>
<gene>
    <name evidence="2" type="ORF">CHILSU_LOCUS2606</name>
</gene>
<accession>A0ABN8AYV4</accession>
<evidence type="ECO:0000256" key="1">
    <source>
        <dbReference type="SAM" id="MobiDB-lite"/>
    </source>
</evidence>
<keyword evidence="3" id="KW-1185">Reference proteome</keyword>
<name>A0ABN8AYV4_CHISP</name>